<sequence>MYAWIWRKLPGTVAVKFVEAVLLGAAVVALLLFVVFPWIEPALPFTDPTAGS</sequence>
<name>A0AAE3ZBS3_9ACTN</name>
<dbReference type="Proteomes" id="UP001180845">
    <property type="component" value="Unassembled WGS sequence"/>
</dbReference>
<dbReference type="EMBL" id="JAVDXW010000001">
    <property type="protein sequence ID" value="MDR7301997.1"/>
    <property type="molecule type" value="Genomic_DNA"/>
</dbReference>
<keyword evidence="1" id="KW-0472">Membrane</keyword>
<reference evidence="2" key="1">
    <citation type="submission" date="2023-07" db="EMBL/GenBank/DDBJ databases">
        <title>Sequencing the genomes of 1000 actinobacteria strains.</title>
        <authorList>
            <person name="Klenk H.-P."/>
        </authorList>
    </citation>
    <scope>NUCLEOTIDE SEQUENCE</scope>
    <source>
        <strain evidence="2">DSM 45977</strain>
    </source>
</reference>
<gene>
    <name evidence="2" type="ORF">JOF55_002178</name>
</gene>
<evidence type="ECO:0000313" key="3">
    <source>
        <dbReference type="Proteomes" id="UP001180845"/>
    </source>
</evidence>
<keyword evidence="3" id="KW-1185">Reference proteome</keyword>
<protein>
    <submittedName>
        <fullName evidence="2">Uncharacterized protein</fullName>
    </submittedName>
</protein>
<dbReference type="RefSeq" id="WP_310273132.1">
    <property type="nucleotide sequence ID" value="NZ_JAVDXW010000001.1"/>
</dbReference>
<evidence type="ECO:0000313" key="2">
    <source>
        <dbReference type="EMBL" id="MDR7301997.1"/>
    </source>
</evidence>
<organism evidence="2 3">
    <name type="scientific">Haloactinomyces albus</name>
    <dbReference type="NCBI Taxonomy" id="1352928"/>
    <lineage>
        <taxon>Bacteria</taxon>
        <taxon>Bacillati</taxon>
        <taxon>Actinomycetota</taxon>
        <taxon>Actinomycetes</taxon>
        <taxon>Actinopolysporales</taxon>
        <taxon>Actinopolysporaceae</taxon>
        <taxon>Haloactinomyces</taxon>
    </lineage>
</organism>
<dbReference type="AlphaFoldDB" id="A0AAE3ZBS3"/>
<accession>A0AAE3ZBS3</accession>
<comment type="caution">
    <text evidence="2">The sequence shown here is derived from an EMBL/GenBank/DDBJ whole genome shotgun (WGS) entry which is preliminary data.</text>
</comment>
<feature type="transmembrane region" description="Helical" evidence="1">
    <location>
        <begin position="20"/>
        <end position="39"/>
    </location>
</feature>
<keyword evidence="1" id="KW-1133">Transmembrane helix</keyword>
<proteinExistence type="predicted"/>
<evidence type="ECO:0000256" key="1">
    <source>
        <dbReference type="SAM" id="Phobius"/>
    </source>
</evidence>
<keyword evidence="1" id="KW-0812">Transmembrane</keyword>